<keyword evidence="3" id="KW-0548">Nucleotidyltransferase</keyword>
<evidence type="ECO:0000259" key="2">
    <source>
        <dbReference type="Pfam" id="PF13966"/>
    </source>
</evidence>
<name>A0AAV8HDJ2_9POAL</name>
<sequence length="517" mass="58003">MTLVAWKNITVPKHQGGLGLKDLRKFAQSVHMRYLWSLISESKSLWVQLVKAKYLQRGTIWSTKGSNRSTTFWKALLTARSLLRDHIRWNIGDGRKCKAENQPWFDLWLNYQPINAVQRNLLVADLVNEANGGWYNEKLIQAFGFHGALYIAITMPNGPGLNGTEDKLLFTAATNGQFTLKNAYNLLLGHTNSQSLMQQAHKKVYNAIWHLPGVQPRARLFLWKAVKEALPVDMVLSHRLGKSPQGCILCGSMEEDVVHSLFKCPKAMQVWLASQFGLRTDLLPNSVMEIMMDALQVLDGAQIVAFFSVAWHLWKYRCKEVFEGTKLQPQQVLGSAHRWSQLLSVTVNRPVYAVSNSSNNHAHVSCYLDGSWVHDKEGGAGIAYILFSTSGTLIQYHMHDVQANSPFHAELLALRMAVNEVAALGYREACFLSDCLQLCNIVNGISGLDAVEWQLYSEVLDVIASIKGEFGFHCIYVGREDNQLADGLAKYARINRVSNLGFTFPSYSIPNCNAVTV</sequence>
<keyword evidence="4" id="KW-1185">Reference proteome</keyword>
<reference evidence="3" key="1">
    <citation type="submission" date="2022-08" db="EMBL/GenBank/DDBJ databases">
        <authorList>
            <person name="Marques A."/>
        </authorList>
    </citation>
    <scope>NUCLEOTIDE SEQUENCE</scope>
    <source>
        <strain evidence="3">RhyPub2mFocal</strain>
        <tissue evidence="3">Leaves</tissue>
    </source>
</reference>
<feature type="domain" description="RNase H type-1" evidence="1">
    <location>
        <begin position="369"/>
        <end position="492"/>
    </location>
</feature>
<proteinExistence type="predicted"/>
<comment type="caution">
    <text evidence="3">The sequence shown here is derived from an EMBL/GenBank/DDBJ whole genome shotgun (WGS) entry which is preliminary data.</text>
</comment>
<dbReference type="GO" id="GO:0004523">
    <property type="term" value="F:RNA-DNA hybrid ribonuclease activity"/>
    <property type="evidence" value="ECO:0007669"/>
    <property type="project" value="InterPro"/>
</dbReference>
<keyword evidence="3" id="KW-0808">Transferase</keyword>
<dbReference type="CDD" id="cd06222">
    <property type="entry name" value="RNase_H_like"/>
    <property type="match status" value="1"/>
</dbReference>
<dbReference type="AlphaFoldDB" id="A0AAV8HDJ2"/>
<evidence type="ECO:0000313" key="3">
    <source>
        <dbReference type="EMBL" id="KAJ4814221.1"/>
    </source>
</evidence>
<dbReference type="PANTHER" id="PTHR34146">
    <property type="entry name" value="POLYNUCLEOTIDYL TRANSFERASE, RIBONUCLEASE H-LIKE SUPERFAMILY PROTEIN-RELATED"/>
    <property type="match status" value="1"/>
</dbReference>
<keyword evidence="3" id="KW-0695">RNA-directed DNA polymerase</keyword>
<dbReference type="InterPro" id="IPR002156">
    <property type="entry name" value="RNaseH_domain"/>
</dbReference>
<dbReference type="Proteomes" id="UP001140206">
    <property type="component" value="Chromosome 1"/>
</dbReference>
<protein>
    <submittedName>
        <fullName evidence="3">RNA-directed DNA polymerase (Reverse transcriptase)-related family protein</fullName>
    </submittedName>
</protein>
<dbReference type="InterPro" id="IPR026960">
    <property type="entry name" value="RVT-Znf"/>
</dbReference>
<dbReference type="PANTHER" id="PTHR34146:SF3">
    <property type="entry name" value="POLYNUCLEOTIDYL TRANSFERASE, RIBONUCLEASE H-LIKE SUPERFAMILY PROTEIN"/>
    <property type="match status" value="1"/>
</dbReference>
<dbReference type="InterPro" id="IPR036397">
    <property type="entry name" value="RNaseH_sf"/>
</dbReference>
<dbReference type="InterPro" id="IPR044730">
    <property type="entry name" value="RNase_H-like_dom_plant"/>
</dbReference>
<evidence type="ECO:0000313" key="4">
    <source>
        <dbReference type="Proteomes" id="UP001140206"/>
    </source>
</evidence>
<dbReference type="Pfam" id="PF13966">
    <property type="entry name" value="zf-RVT"/>
    <property type="match status" value="1"/>
</dbReference>
<organism evidence="3 4">
    <name type="scientific">Rhynchospora pubera</name>
    <dbReference type="NCBI Taxonomy" id="906938"/>
    <lineage>
        <taxon>Eukaryota</taxon>
        <taxon>Viridiplantae</taxon>
        <taxon>Streptophyta</taxon>
        <taxon>Embryophyta</taxon>
        <taxon>Tracheophyta</taxon>
        <taxon>Spermatophyta</taxon>
        <taxon>Magnoliopsida</taxon>
        <taxon>Liliopsida</taxon>
        <taxon>Poales</taxon>
        <taxon>Cyperaceae</taxon>
        <taxon>Cyperoideae</taxon>
        <taxon>Rhynchosporeae</taxon>
        <taxon>Rhynchospora</taxon>
    </lineage>
</organism>
<evidence type="ECO:0000259" key="1">
    <source>
        <dbReference type="Pfam" id="PF13456"/>
    </source>
</evidence>
<dbReference type="InterPro" id="IPR012337">
    <property type="entry name" value="RNaseH-like_sf"/>
</dbReference>
<gene>
    <name evidence="3" type="ORF">LUZ62_026787</name>
</gene>
<dbReference type="Gene3D" id="3.30.420.10">
    <property type="entry name" value="Ribonuclease H-like superfamily/Ribonuclease H"/>
    <property type="match status" value="1"/>
</dbReference>
<dbReference type="GO" id="GO:0003676">
    <property type="term" value="F:nucleic acid binding"/>
    <property type="evidence" value="ECO:0007669"/>
    <property type="project" value="InterPro"/>
</dbReference>
<dbReference type="GO" id="GO:0003964">
    <property type="term" value="F:RNA-directed DNA polymerase activity"/>
    <property type="evidence" value="ECO:0007669"/>
    <property type="project" value="UniProtKB-KW"/>
</dbReference>
<accession>A0AAV8HDJ2</accession>
<dbReference type="SUPFAM" id="SSF53098">
    <property type="entry name" value="Ribonuclease H-like"/>
    <property type="match status" value="1"/>
</dbReference>
<dbReference type="EMBL" id="JAMFTS010000001">
    <property type="protein sequence ID" value="KAJ4814221.1"/>
    <property type="molecule type" value="Genomic_DNA"/>
</dbReference>
<feature type="domain" description="Reverse transcriptase zinc-binding" evidence="2">
    <location>
        <begin position="178"/>
        <end position="271"/>
    </location>
</feature>
<dbReference type="Pfam" id="PF13456">
    <property type="entry name" value="RVT_3"/>
    <property type="match status" value="1"/>
</dbReference>